<comment type="caution">
    <text evidence="2">The sequence shown here is derived from an EMBL/GenBank/DDBJ whole genome shotgun (WGS) entry which is preliminary data.</text>
</comment>
<dbReference type="EMBL" id="CAAALY010036302">
    <property type="protein sequence ID" value="VEL18278.1"/>
    <property type="molecule type" value="Genomic_DNA"/>
</dbReference>
<gene>
    <name evidence="2" type="ORF">PXEA_LOCUS11718</name>
</gene>
<feature type="region of interest" description="Disordered" evidence="1">
    <location>
        <begin position="205"/>
        <end position="229"/>
    </location>
</feature>
<evidence type="ECO:0000256" key="1">
    <source>
        <dbReference type="SAM" id="MobiDB-lite"/>
    </source>
</evidence>
<sequence>MDSVLATGFLTCQGLHSFGRTGTTCGLSIVPTRVAVRSPTVRPTVGPEGLSVSMGVILVYLILTSTIMPSCLECQTFAIHRVVFSGSYFEGQSKTGFGVEASCDAASCTNTATGGRVDCLLLLLRPEKETQHKALHDCLLGVVKAGVGEGERFGVTRQRASESESQAGPTVTYIPACGRDWPDLAQSPANVYLIGPRVVASVGQRKPNAGSLKNPNRTRGFAHSRGTRAPRSARLFTSGLPGTRTHLPATEPHQIPPLRPKDSHVMPHVVSCCVASIMSDVKQPTTDSLSFSLCLVRRRVPQANGQADALAAACGHVSSEHRPMTCRHERGRSNTIVANIHFAASQSQNIFRGEWGGGGGKTRVGGRRLDLASYSSPKLTFNRTIWCLNFHNRLGN</sequence>
<accession>A0A448WRD1</accession>
<reference evidence="2" key="1">
    <citation type="submission" date="2018-11" db="EMBL/GenBank/DDBJ databases">
        <authorList>
            <consortium name="Pathogen Informatics"/>
        </authorList>
    </citation>
    <scope>NUCLEOTIDE SEQUENCE</scope>
</reference>
<name>A0A448WRD1_9PLAT</name>
<evidence type="ECO:0000313" key="2">
    <source>
        <dbReference type="EMBL" id="VEL18278.1"/>
    </source>
</evidence>
<proteinExistence type="predicted"/>
<keyword evidence="3" id="KW-1185">Reference proteome</keyword>
<dbReference type="Proteomes" id="UP000784294">
    <property type="component" value="Unassembled WGS sequence"/>
</dbReference>
<organism evidence="2 3">
    <name type="scientific">Protopolystoma xenopodis</name>
    <dbReference type="NCBI Taxonomy" id="117903"/>
    <lineage>
        <taxon>Eukaryota</taxon>
        <taxon>Metazoa</taxon>
        <taxon>Spiralia</taxon>
        <taxon>Lophotrochozoa</taxon>
        <taxon>Platyhelminthes</taxon>
        <taxon>Monogenea</taxon>
        <taxon>Polyopisthocotylea</taxon>
        <taxon>Polystomatidea</taxon>
        <taxon>Polystomatidae</taxon>
        <taxon>Protopolystoma</taxon>
    </lineage>
</organism>
<protein>
    <submittedName>
        <fullName evidence="2">Uncharacterized protein</fullName>
    </submittedName>
</protein>
<evidence type="ECO:0000313" key="3">
    <source>
        <dbReference type="Proteomes" id="UP000784294"/>
    </source>
</evidence>
<dbReference type="AlphaFoldDB" id="A0A448WRD1"/>